<sequence>MLKRCLLIFSFVFLSALTFGLTGGVITRVEDPGCYLYECDCFLYSEFSYSKELTINMRFVPYAVYCCTSTEARHYEANSNPLSVYASAYGECRYSIDASPWNWTYVDIDCDGFGVASCNKCTIMFYFFQVEDDFEAEAVSESCFCSDL</sequence>
<dbReference type="EMBL" id="DQBS01000034">
    <property type="protein sequence ID" value="HCO69208.1"/>
    <property type="molecule type" value="Genomic_DNA"/>
</dbReference>
<protein>
    <submittedName>
        <fullName evidence="2">Uncharacterized protein</fullName>
    </submittedName>
</protein>
<dbReference type="EMBL" id="LGGH01000011">
    <property type="protein sequence ID" value="KUK68476.1"/>
    <property type="molecule type" value="Genomic_DNA"/>
</dbReference>
<dbReference type="Proteomes" id="UP000264215">
    <property type="component" value="Unassembled WGS sequence"/>
</dbReference>
<dbReference type="AlphaFoldDB" id="A0A101H197"/>
<name>A0A101H197_9BACT</name>
<dbReference type="Proteomes" id="UP000055014">
    <property type="component" value="Unassembled WGS sequence"/>
</dbReference>
<reference evidence="2" key="1">
    <citation type="journal article" date="2015" name="MBio">
        <title>Genome-resolved metagenomic analysis reveals roles for candidate phyla and other microbial community members in biogeochemical transformations in oil reservoirs.</title>
        <authorList>
            <person name="Hu P."/>
            <person name="Tom L."/>
            <person name="Singh A."/>
            <person name="Thomas B.C."/>
            <person name="Baker B.J."/>
            <person name="Piceno Y.M."/>
            <person name="Andersen G.L."/>
            <person name="Banfield J.F."/>
        </authorList>
    </citation>
    <scope>NUCLEOTIDE SEQUENCE [LARGE SCALE GENOMIC DNA]</scope>
    <source>
        <strain evidence="2">46_47</strain>
        <strain evidence="3">46_70</strain>
    </source>
</reference>
<organism evidence="2 4">
    <name type="scientific">Mesotoga infera</name>
    <dbReference type="NCBI Taxonomy" id="1236046"/>
    <lineage>
        <taxon>Bacteria</taxon>
        <taxon>Thermotogati</taxon>
        <taxon>Thermotogota</taxon>
        <taxon>Thermotogae</taxon>
        <taxon>Kosmotogales</taxon>
        <taxon>Kosmotogaceae</taxon>
        <taxon>Mesotoga</taxon>
    </lineage>
</organism>
<dbReference type="EMBL" id="LGGW01000011">
    <property type="protein sequence ID" value="KUK91036.1"/>
    <property type="molecule type" value="Genomic_DNA"/>
</dbReference>
<reference evidence="1 6" key="3">
    <citation type="journal article" date="2018" name="Nat. Biotechnol.">
        <title>A standardized bacterial taxonomy based on genome phylogeny substantially revises the tree of life.</title>
        <authorList>
            <person name="Parks D.H."/>
            <person name="Chuvochina M."/>
            <person name="Waite D.W."/>
            <person name="Rinke C."/>
            <person name="Skarshewski A."/>
            <person name="Chaumeil P.A."/>
            <person name="Hugenholtz P."/>
        </authorList>
    </citation>
    <scope>NUCLEOTIDE SEQUENCE [LARGE SCALE GENOMIC DNA]</scope>
    <source>
        <strain evidence="1">UBA9905</strain>
    </source>
</reference>
<evidence type="ECO:0000313" key="1">
    <source>
        <dbReference type="EMBL" id="HCO69208.1"/>
    </source>
</evidence>
<comment type="caution">
    <text evidence="2">The sequence shown here is derived from an EMBL/GenBank/DDBJ whole genome shotgun (WGS) entry which is preliminary data.</text>
</comment>
<evidence type="ECO:0000313" key="6">
    <source>
        <dbReference type="Proteomes" id="UP000264215"/>
    </source>
</evidence>
<dbReference type="PATRIC" id="fig|1236046.5.peg.1206"/>
<evidence type="ECO:0000313" key="4">
    <source>
        <dbReference type="Proteomes" id="UP000054260"/>
    </source>
</evidence>
<accession>A0A101H197</accession>
<evidence type="ECO:0000313" key="5">
    <source>
        <dbReference type="Proteomes" id="UP000055014"/>
    </source>
</evidence>
<reference evidence="4 5" key="2">
    <citation type="journal article" date="2015" name="MBio">
        <title>Genome-Resolved Metagenomic Analysis Reveals Roles for Candidate Phyla and Other Microbial Community Members in Biogeochemical Transformations in Oil Reservoirs.</title>
        <authorList>
            <person name="Hu P."/>
            <person name="Tom L."/>
            <person name="Singh A."/>
            <person name="Thomas B.C."/>
            <person name="Baker B.J."/>
            <person name="Piceno Y.M."/>
            <person name="Andersen G.L."/>
            <person name="Banfield J.F."/>
        </authorList>
    </citation>
    <scope>NUCLEOTIDE SEQUENCE [LARGE SCALE GENOMIC DNA]</scope>
</reference>
<evidence type="ECO:0000313" key="3">
    <source>
        <dbReference type="EMBL" id="KUK91036.1"/>
    </source>
</evidence>
<gene>
    <name evidence="1" type="ORF">DIT26_01260</name>
    <name evidence="2" type="ORF">XD86_0158</name>
    <name evidence="3" type="ORF">XE02_0254</name>
</gene>
<evidence type="ECO:0000313" key="2">
    <source>
        <dbReference type="EMBL" id="KUK68476.1"/>
    </source>
</evidence>
<dbReference type="Proteomes" id="UP000054260">
    <property type="component" value="Unassembled WGS sequence"/>
</dbReference>
<proteinExistence type="predicted"/>